<feature type="chain" id="PRO_5046924691" evidence="3">
    <location>
        <begin position="25"/>
        <end position="118"/>
    </location>
</feature>
<feature type="region of interest" description="Disordered" evidence="1">
    <location>
        <begin position="39"/>
        <end position="61"/>
    </location>
</feature>
<reference evidence="4" key="1">
    <citation type="submission" date="2023-10" db="EMBL/GenBank/DDBJ databases">
        <authorList>
            <person name="Chen Y."/>
            <person name="Shah S."/>
            <person name="Dougan E. K."/>
            <person name="Thang M."/>
            <person name="Chan C."/>
        </authorList>
    </citation>
    <scope>NUCLEOTIDE SEQUENCE [LARGE SCALE GENOMIC DNA]</scope>
</reference>
<name>A0ABN9SK07_9DINO</name>
<feature type="signal peptide" evidence="3">
    <location>
        <begin position="1"/>
        <end position="24"/>
    </location>
</feature>
<evidence type="ECO:0000256" key="3">
    <source>
        <dbReference type="SAM" id="SignalP"/>
    </source>
</evidence>
<comment type="caution">
    <text evidence="4">The sequence shown here is derived from an EMBL/GenBank/DDBJ whole genome shotgun (WGS) entry which is preliminary data.</text>
</comment>
<gene>
    <name evidence="4" type="ORF">PCOR1329_LOCUS30208</name>
</gene>
<proteinExistence type="predicted"/>
<keyword evidence="3" id="KW-0732">Signal</keyword>
<dbReference type="EMBL" id="CAUYUJ010011558">
    <property type="protein sequence ID" value="CAK0832100.1"/>
    <property type="molecule type" value="Genomic_DNA"/>
</dbReference>
<evidence type="ECO:0000256" key="1">
    <source>
        <dbReference type="SAM" id="MobiDB-lite"/>
    </source>
</evidence>
<evidence type="ECO:0000256" key="2">
    <source>
        <dbReference type="SAM" id="Phobius"/>
    </source>
</evidence>
<evidence type="ECO:0000313" key="4">
    <source>
        <dbReference type="EMBL" id="CAK0832100.1"/>
    </source>
</evidence>
<dbReference type="Proteomes" id="UP001189429">
    <property type="component" value="Unassembled WGS sequence"/>
</dbReference>
<keyword evidence="2" id="KW-0472">Membrane</keyword>
<organism evidence="4 5">
    <name type="scientific">Prorocentrum cordatum</name>
    <dbReference type="NCBI Taxonomy" id="2364126"/>
    <lineage>
        <taxon>Eukaryota</taxon>
        <taxon>Sar</taxon>
        <taxon>Alveolata</taxon>
        <taxon>Dinophyceae</taxon>
        <taxon>Prorocentrales</taxon>
        <taxon>Prorocentraceae</taxon>
        <taxon>Prorocentrum</taxon>
    </lineage>
</organism>
<keyword evidence="2" id="KW-1133">Transmembrane helix</keyword>
<accession>A0ABN9SK07</accession>
<sequence length="118" mass="12192">MGAPGRRRAGARGLLLLAPAAALAAVWAAAAFVKPAAGPSAARRGRPFEAMPPESGMEDLSKKPKALETPLFTLYQVTNEGEAAGLWLVVQVTGALALLILLFGALNYRPAVVDVDVG</sequence>
<keyword evidence="5" id="KW-1185">Reference proteome</keyword>
<keyword evidence="2" id="KW-0812">Transmembrane</keyword>
<protein>
    <submittedName>
        <fullName evidence="4">Uncharacterized protein</fullName>
    </submittedName>
</protein>
<evidence type="ECO:0000313" key="5">
    <source>
        <dbReference type="Proteomes" id="UP001189429"/>
    </source>
</evidence>
<feature type="transmembrane region" description="Helical" evidence="2">
    <location>
        <begin position="84"/>
        <end position="106"/>
    </location>
</feature>